<protein>
    <submittedName>
        <fullName evidence="2">ANTAR domain-containing protein</fullName>
    </submittedName>
</protein>
<dbReference type="InterPro" id="IPR029016">
    <property type="entry name" value="GAF-like_dom_sf"/>
</dbReference>
<dbReference type="InterPro" id="IPR005561">
    <property type="entry name" value="ANTAR"/>
</dbReference>
<name>A0ABX1J9B0_9PSEU</name>
<dbReference type="EMBL" id="JAAXLS010000021">
    <property type="protein sequence ID" value="NKQ56288.1"/>
    <property type="molecule type" value="Genomic_DNA"/>
</dbReference>
<accession>A0ABX1J9B0</accession>
<dbReference type="SUPFAM" id="SSF55781">
    <property type="entry name" value="GAF domain-like"/>
    <property type="match status" value="1"/>
</dbReference>
<evidence type="ECO:0000313" key="3">
    <source>
        <dbReference type="Proteomes" id="UP000715441"/>
    </source>
</evidence>
<evidence type="ECO:0000313" key="2">
    <source>
        <dbReference type="EMBL" id="NKQ56288.1"/>
    </source>
</evidence>
<sequence length="244" mass="25390">MNESRAARVWSSIIGLSHRDDTAATLRHVCQACADALPVSGAAILLGGAGNTPELAFATDPLSGELVELQVTYGEGPALDAAVGFEPVLAADLDSPESLTRWPGYTGDAVGTGARAQFAIPLRVGAVRLGALDLHRTRSGELPADALADAVIYADAALAVVLNARAGAEGHWTFAEDEFLDRGAELHQAAGMVSVQLGVPVGEAMVRLRGHAYAAGCRLGDVANAVVHRRLRFSPVGGVHWEEL</sequence>
<dbReference type="SMART" id="SM01012">
    <property type="entry name" value="ANTAR"/>
    <property type="match status" value="1"/>
</dbReference>
<dbReference type="Proteomes" id="UP000715441">
    <property type="component" value="Unassembled WGS sequence"/>
</dbReference>
<gene>
    <name evidence="2" type="ORF">HFP15_25750</name>
</gene>
<keyword evidence="3" id="KW-1185">Reference proteome</keyword>
<feature type="domain" description="ANTAR" evidence="1">
    <location>
        <begin position="160"/>
        <end position="227"/>
    </location>
</feature>
<reference evidence="2 3" key="1">
    <citation type="submission" date="2020-04" db="EMBL/GenBank/DDBJ databases">
        <title>Novel species.</title>
        <authorList>
            <person name="Teo W.F.A."/>
            <person name="Lipun K."/>
            <person name="Srisuk N."/>
            <person name="Duangmal K."/>
        </authorList>
    </citation>
    <scope>NUCLEOTIDE SEQUENCE [LARGE SCALE GENOMIC DNA]</scope>
    <source>
        <strain evidence="2 3">K13G38</strain>
    </source>
</reference>
<dbReference type="Gene3D" id="3.30.450.40">
    <property type="match status" value="1"/>
</dbReference>
<proteinExistence type="predicted"/>
<comment type="caution">
    <text evidence="2">The sequence shown here is derived from an EMBL/GenBank/DDBJ whole genome shotgun (WGS) entry which is preliminary data.</text>
</comment>
<dbReference type="RefSeq" id="WP_168519326.1">
    <property type="nucleotide sequence ID" value="NZ_JAAXLS010000021.1"/>
</dbReference>
<organism evidence="2 3">
    <name type="scientific">Amycolatopsis acididurans</name>
    <dbReference type="NCBI Taxonomy" id="2724524"/>
    <lineage>
        <taxon>Bacteria</taxon>
        <taxon>Bacillati</taxon>
        <taxon>Actinomycetota</taxon>
        <taxon>Actinomycetes</taxon>
        <taxon>Pseudonocardiales</taxon>
        <taxon>Pseudonocardiaceae</taxon>
        <taxon>Amycolatopsis</taxon>
    </lineage>
</organism>
<evidence type="ECO:0000259" key="1">
    <source>
        <dbReference type="SMART" id="SM01012"/>
    </source>
</evidence>